<gene>
    <name evidence="1" type="ORF">B4119_0782</name>
</gene>
<protein>
    <submittedName>
        <fullName evidence="1">Uncharacterized protein</fullName>
    </submittedName>
</protein>
<proteinExistence type="predicted"/>
<name>A0A150M0K1_9BACL</name>
<sequence>MVFPTPWKNRLLIMPLKDRKAFLKDALRSFLLSPVFKLKIPFE</sequence>
<evidence type="ECO:0000313" key="1">
    <source>
        <dbReference type="EMBL" id="KYD18088.1"/>
    </source>
</evidence>
<reference evidence="1 2" key="1">
    <citation type="submission" date="2016-01" db="EMBL/GenBank/DDBJ databases">
        <title>Draft Genome Sequences of Seven Thermophilic Sporeformers Isolated from Foods.</title>
        <authorList>
            <person name="Berendsen E.M."/>
            <person name="Wells-Bennik M.H."/>
            <person name="Krawcyk A.O."/>
            <person name="De Jong A."/>
            <person name="Holsappel S."/>
            <person name="Eijlander R.T."/>
            <person name="Kuipers O.P."/>
        </authorList>
    </citation>
    <scope>NUCLEOTIDE SEQUENCE [LARGE SCALE GENOMIC DNA]</scope>
    <source>
        <strain evidence="1 2">B4119</strain>
    </source>
</reference>
<accession>A0A150M0K1</accession>
<dbReference type="AlphaFoldDB" id="A0A150M0K1"/>
<organism evidence="1 2">
    <name type="scientific">Saccharococcus caldoxylosilyticus</name>
    <dbReference type="NCBI Taxonomy" id="81408"/>
    <lineage>
        <taxon>Bacteria</taxon>
        <taxon>Bacillati</taxon>
        <taxon>Bacillota</taxon>
        <taxon>Bacilli</taxon>
        <taxon>Bacillales</taxon>
        <taxon>Anoxybacillaceae</taxon>
        <taxon>Saccharococcus</taxon>
    </lineage>
</organism>
<dbReference type="EMBL" id="LQYS01000022">
    <property type="protein sequence ID" value="KYD18088.1"/>
    <property type="molecule type" value="Genomic_DNA"/>
</dbReference>
<comment type="caution">
    <text evidence="1">The sequence shown here is derived from an EMBL/GenBank/DDBJ whole genome shotgun (WGS) entry which is preliminary data.</text>
</comment>
<dbReference type="STRING" id="81408.B4119_0782"/>
<evidence type="ECO:0000313" key="2">
    <source>
        <dbReference type="Proteomes" id="UP000075455"/>
    </source>
</evidence>
<dbReference type="Proteomes" id="UP000075455">
    <property type="component" value="Unassembled WGS sequence"/>
</dbReference>
<dbReference type="PATRIC" id="fig|81408.3.peg.2312"/>